<dbReference type="PANTHER" id="PTHR42951">
    <property type="entry name" value="METALLO-BETA-LACTAMASE DOMAIN-CONTAINING"/>
    <property type="match status" value="1"/>
</dbReference>
<dbReference type="SUPFAM" id="SSF56281">
    <property type="entry name" value="Metallo-hydrolase/oxidoreductase"/>
    <property type="match status" value="1"/>
</dbReference>
<keyword evidence="1" id="KW-0812">Transmembrane</keyword>
<reference evidence="3" key="1">
    <citation type="submission" date="2024-06" db="EMBL/GenBank/DDBJ databases">
        <title>Draft Genome Sequence of Deinococcus sonorensis Type Strain KR-87, a Biofilm Producing Representative of the Genus Deinococcus.</title>
        <authorList>
            <person name="Boren L.S."/>
            <person name="Grosso R.A."/>
            <person name="Hugenberg-Cox A.N."/>
            <person name="Hill J.T.E."/>
            <person name="Albert C.M."/>
            <person name="Tuohy J.M."/>
        </authorList>
    </citation>
    <scope>NUCLEOTIDE SEQUENCE</scope>
    <source>
        <strain evidence="3">KR-87</strain>
        <plasmid evidence="3">pDson02</plasmid>
    </source>
</reference>
<feature type="transmembrane region" description="Helical" evidence="1">
    <location>
        <begin position="297"/>
        <end position="315"/>
    </location>
</feature>
<keyword evidence="1" id="KW-1133">Transmembrane helix</keyword>
<keyword evidence="3" id="KW-0614">Plasmid</keyword>
<keyword evidence="1" id="KW-0472">Membrane</keyword>
<name>A0AAU7UH30_9DEIO</name>
<dbReference type="CDD" id="cd07721">
    <property type="entry name" value="yflN-like_MBL-fold"/>
    <property type="match status" value="1"/>
</dbReference>
<evidence type="ECO:0000259" key="2">
    <source>
        <dbReference type="SMART" id="SM00849"/>
    </source>
</evidence>
<evidence type="ECO:0000256" key="1">
    <source>
        <dbReference type="SAM" id="Phobius"/>
    </source>
</evidence>
<geneLocation type="plasmid" evidence="3">
    <name>pDson02</name>
</geneLocation>
<dbReference type="RefSeq" id="WP_350245540.1">
    <property type="nucleotide sequence ID" value="NZ_CP158300.1"/>
</dbReference>
<dbReference type="Gene3D" id="3.60.15.10">
    <property type="entry name" value="Ribonuclease Z/Hydroxyacylglutathione hydrolase-like"/>
    <property type="match status" value="1"/>
</dbReference>
<dbReference type="InterPro" id="IPR001279">
    <property type="entry name" value="Metallo-B-lactamas"/>
</dbReference>
<sequence length="324" mass="34818">MFERLGSTADGPPDHPSIFGGHEPLAPAVIRVRLPLANAFLIGEQDSGWVLVDTGAPGSAGMILKAAEAYFGPEAKPQAIVLTHGHLDHIGGLFTLQRVWPDVPVYAHELELPYLTGRSAYPPPDPLVGGSMSAVSPAFVPGPFDFQPRVQALQAGGLPAALAGWQVVFTPGHAPGHISLWRPEDRLLIAGDAFVTTVQESLGAALSLRPRLVHRPPAYYTPDWDAARESVRHLAALQPALAVTGHGDAMGGEDLRTQLDRLAQHFDQEARPKRGRYVTEPARTDASGVVSLPPVPLTGRLLLWGGVALVLTLLWSRRTPRRTR</sequence>
<dbReference type="PANTHER" id="PTHR42951:SF17">
    <property type="entry name" value="METALLO-BETA-LACTAMASE DOMAIN-CONTAINING PROTEIN"/>
    <property type="match status" value="1"/>
</dbReference>
<dbReference type="KEGG" id="dsc:ABOD76_20275"/>
<dbReference type="Pfam" id="PF00753">
    <property type="entry name" value="Lactamase_B"/>
    <property type="match status" value="1"/>
</dbReference>
<protein>
    <submittedName>
        <fullName evidence="3">MBL fold metallo-hydrolase</fullName>
    </submittedName>
</protein>
<feature type="domain" description="Metallo-beta-lactamase" evidence="2">
    <location>
        <begin position="36"/>
        <end position="246"/>
    </location>
</feature>
<proteinExistence type="predicted"/>
<dbReference type="SMART" id="SM00849">
    <property type="entry name" value="Lactamase_B"/>
    <property type="match status" value="1"/>
</dbReference>
<evidence type="ECO:0000313" key="3">
    <source>
        <dbReference type="EMBL" id="XBV87390.1"/>
    </source>
</evidence>
<dbReference type="InterPro" id="IPR050855">
    <property type="entry name" value="NDM-1-like"/>
</dbReference>
<gene>
    <name evidence="3" type="ORF">ABOD76_20275</name>
</gene>
<accession>A0AAU7UH30</accession>
<dbReference type="InterPro" id="IPR036866">
    <property type="entry name" value="RibonucZ/Hydroxyglut_hydro"/>
</dbReference>
<dbReference type="EMBL" id="CP158300">
    <property type="protein sequence ID" value="XBV87390.1"/>
    <property type="molecule type" value="Genomic_DNA"/>
</dbReference>
<organism evidence="3">
    <name type="scientific">Deinococcus sonorensis KR-87</name>
    <dbReference type="NCBI Taxonomy" id="694439"/>
    <lineage>
        <taxon>Bacteria</taxon>
        <taxon>Thermotogati</taxon>
        <taxon>Deinococcota</taxon>
        <taxon>Deinococci</taxon>
        <taxon>Deinococcales</taxon>
        <taxon>Deinococcaceae</taxon>
        <taxon>Deinococcus</taxon>
    </lineage>
</organism>
<dbReference type="AlphaFoldDB" id="A0AAU7UH30"/>